<feature type="compositionally biased region" description="Basic residues" evidence="1">
    <location>
        <begin position="398"/>
        <end position="417"/>
    </location>
</feature>
<evidence type="ECO:0000313" key="3">
    <source>
        <dbReference type="EMBL" id="GEU74237.1"/>
    </source>
</evidence>
<protein>
    <submittedName>
        <fullName evidence="3">Gag-Pol polyprotein</fullName>
    </submittedName>
</protein>
<feature type="region of interest" description="Disordered" evidence="1">
    <location>
        <begin position="351"/>
        <end position="435"/>
    </location>
</feature>
<proteinExistence type="predicted"/>
<accession>A0A6L2MLS3</accession>
<evidence type="ECO:0000256" key="1">
    <source>
        <dbReference type="SAM" id="MobiDB-lite"/>
    </source>
</evidence>
<reference evidence="3" key="1">
    <citation type="journal article" date="2019" name="Sci. Rep.">
        <title>Draft genome of Tanacetum cinerariifolium, the natural source of mosquito coil.</title>
        <authorList>
            <person name="Yamashiro T."/>
            <person name="Shiraishi A."/>
            <person name="Satake H."/>
            <person name="Nakayama K."/>
        </authorList>
    </citation>
    <scope>NUCLEOTIDE SEQUENCE</scope>
</reference>
<name>A0A6L2MLS3_TANCI</name>
<dbReference type="Pfam" id="PF07727">
    <property type="entry name" value="RVT_2"/>
    <property type="match status" value="1"/>
</dbReference>
<feature type="domain" description="Reverse transcriptase Ty1/copia-type" evidence="2">
    <location>
        <begin position="57"/>
        <end position="157"/>
    </location>
</feature>
<dbReference type="EMBL" id="BKCJ010006849">
    <property type="protein sequence ID" value="GEU74237.1"/>
    <property type="molecule type" value="Genomic_DNA"/>
</dbReference>
<evidence type="ECO:0000259" key="2">
    <source>
        <dbReference type="Pfam" id="PF07727"/>
    </source>
</evidence>
<comment type="caution">
    <text evidence="3">The sequence shown here is derived from an EMBL/GenBank/DDBJ whole genome shotgun (WGS) entry which is preliminary data.</text>
</comment>
<gene>
    <name evidence="3" type="ORF">Tci_046215</name>
</gene>
<dbReference type="InterPro" id="IPR013103">
    <property type="entry name" value="RVT_2"/>
</dbReference>
<sequence>MFDEYLEPPSVERLVPLAPAAQVPVNSAGATSSTTIDHDAPSTSYQRQSFCSSLRRSLCKRKRYRQEKGINFEESFAPVAQIEAIKIFIANAARKNITIYQMEVQTAFLNGKLKEEFYVSQPKGFFNPDHPTYVYRLKKALYGLKQALQAYQAKPTEKHLKVIKRVFWYLKGTINMGLWYPKDTAMVLTAYADADHASCQDIRINKIAEENVHALTRTDEQLVPVKARLPIGKSNLLMYLQKKQKNPIFLILVDILRNTNFFCAFTASVIALGITPKDYAHLFVAPLASDLSPLHITADDYSLSNLKFVPKGELDEVFGMPIPKDLIIDVIRNSEYYQKYLEMAVCKPRQATTMTDEEGGKKKKAPPAGKSKWPARAKQPALAKQTKTMKEKTSKPSPSKKIRKDKVMKIRKGKRSGHLVDEEDEEVQPAPEPQVKDDEYNHQRVVEGKGKSIVFYDKATQSLLDLEKPKKKNVETGADTEKSNSEMNTEILYVKEKHGEEEECPKNLSVGVAKNLKKPSQASRDVSVGSKVGFKLSKEYRPVGKSLLLTLALEKLIIDGKVTLVDDDGKPLKKVDYPGDHDSDDEGAKVRLGDDVAFVVLVLMVMISGLADGLCGGSLVGATGELPGWYMQAIFTGNATDGMVLN</sequence>
<dbReference type="PANTHER" id="PTHR11439">
    <property type="entry name" value="GAG-POL-RELATED RETROTRANSPOSON"/>
    <property type="match status" value="1"/>
</dbReference>
<dbReference type="PANTHER" id="PTHR11439:SF470">
    <property type="entry name" value="CYSTEINE-RICH RLK (RECEPTOR-LIKE PROTEIN KINASE) 8"/>
    <property type="match status" value="1"/>
</dbReference>
<dbReference type="AlphaFoldDB" id="A0A6L2MLS3"/>
<organism evidence="3">
    <name type="scientific">Tanacetum cinerariifolium</name>
    <name type="common">Dalmatian daisy</name>
    <name type="synonym">Chrysanthemum cinerariifolium</name>
    <dbReference type="NCBI Taxonomy" id="118510"/>
    <lineage>
        <taxon>Eukaryota</taxon>
        <taxon>Viridiplantae</taxon>
        <taxon>Streptophyta</taxon>
        <taxon>Embryophyta</taxon>
        <taxon>Tracheophyta</taxon>
        <taxon>Spermatophyta</taxon>
        <taxon>Magnoliopsida</taxon>
        <taxon>eudicotyledons</taxon>
        <taxon>Gunneridae</taxon>
        <taxon>Pentapetalae</taxon>
        <taxon>asterids</taxon>
        <taxon>campanulids</taxon>
        <taxon>Asterales</taxon>
        <taxon>Asteraceae</taxon>
        <taxon>Asteroideae</taxon>
        <taxon>Anthemideae</taxon>
        <taxon>Anthemidinae</taxon>
        <taxon>Tanacetum</taxon>
    </lineage>
</organism>